<dbReference type="GO" id="GO:0032039">
    <property type="term" value="C:integrator complex"/>
    <property type="evidence" value="ECO:0007669"/>
    <property type="project" value="InterPro"/>
</dbReference>
<dbReference type="OrthoDB" id="275783at2759"/>
<reference evidence="3 4" key="1">
    <citation type="submission" date="2016-07" db="EMBL/GenBank/DDBJ databases">
        <title>Pervasive Adenine N6-methylation of Active Genes in Fungi.</title>
        <authorList>
            <consortium name="DOE Joint Genome Institute"/>
            <person name="Mondo S.J."/>
            <person name="Dannebaum R.O."/>
            <person name="Kuo R.C."/>
            <person name="Labutti K."/>
            <person name="Haridas S."/>
            <person name="Kuo A."/>
            <person name="Salamov A."/>
            <person name="Ahrendt S.R."/>
            <person name="Lipzen A."/>
            <person name="Sullivan W."/>
            <person name="Andreopoulos W.B."/>
            <person name="Clum A."/>
            <person name="Lindquist E."/>
            <person name="Daum C."/>
            <person name="Ramamoorthy G.K."/>
            <person name="Gryganskyi A."/>
            <person name="Culley D."/>
            <person name="Magnuson J.K."/>
            <person name="James T.Y."/>
            <person name="O'Malley M.A."/>
            <person name="Stajich J.E."/>
            <person name="Spatafora J.W."/>
            <person name="Visel A."/>
            <person name="Grigoriev I.V."/>
        </authorList>
    </citation>
    <scope>NUCLEOTIDE SEQUENCE [LARGE SCALE GENOMIC DNA]</scope>
    <source>
        <strain evidence="3 4">JEL800</strain>
    </source>
</reference>
<dbReference type="InterPro" id="IPR016024">
    <property type="entry name" value="ARM-type_fold"/>
</dbReference>
<dbReference type="AlphaFoldDB" id="A0A1Y2C7X3"/>
<organism evidence="3 4">
    <name type="scientific">Rhizoclosmatium globosum</name>
    <dbReference type="NCBI Taxonomy" id="329046"/>
    <lineage>
        <taxon>Eukaryota</taxon>
        <taxon>Fungi</taxon>
        <taxon>Fungi incertae sedis</taxon>
        <taxon>Chytridiomycota</taxon>
        <taxon>Chytridiomycota incertae sedis</taxon>
        <taxon>Chytridiomycetes</taxon>
        <taxon>Chytridiales</taxon>
        <taxon>Chytriomycetaceae</taxon>
        <taxon>Rhizoclosmatium</taxon>
    </lineage>
</organism>
<comment type="caution">
    <text evidence="3">The sequence shown here is derived from an EMBL/GenBank/DDBJ whole genome shotgun (WGS) entry which is preliminary data.</text>
</comment>
<dbReference type="Pfam" id="PF24436">
    <property type="entry name" value="INTS7_N"/>
    <property type="match status" value="1"/>
</dbReference>
<accession>A0A1Y2C7X3</accession>
<evidence type="ECO:0000313" key="3">
    <source>
        <dbReference type="EMBL" id="ORY43133.1"/>
    </source>
</evidence>
<dbReference type="GO" id="GO:0034472">
    <property type="term" value="P:snRNA 3'-end processing"/>
    <property type="evidence" value="ECO:0007669"/>
    <property type="project" value="TreeGrafter"/>
</dbReference>
<comment type="similarity">
    <text evidence="1">Belongs to the Integrator subunit 7 family.</text>
</comment>
<dbReference type="EMBL" id="MCGO01000026">
    <property type="protein sequence ID" value="ORY43133.1"/>
    <property type="molecule type" value="Genomic_DNA"/>
</dbReference>
<dbReference type="InterPro" id="IPR056516">
    <property type="entry name" value="INTS7_N"/>
</dbReference>
<proteinExistence type="inferred from homology"/>
<keyword evidence="4" id="KW-1185">Reference proteome</keyword>
<gene>
    <name evidence="3" type="ORF">BCR33DRAFT_717869</name>
</gene>
<dbReference type="PANTHER" id="PTHR13322:SF2">
    <property type="entry name" value="INTEGRATOR COMPLEX SUBUNIT 7"/>
    <property type="match status" value="1"/>
</dbReference>
<dbReference type="PANTHER" id="PTHR13322">
    <property type="entry name" value="C1ORF73 PROTEIN"/>
    <property type="match status" value="1"/>
</dbReference>
<evidence type="ECO:0000313" key="4">
    <source>
        <dbReference type="Proteomes" id="UP000193642"/>
    </source>
</evidence>
<dbReference type="InterPro" id="IPR033060">
    <property type="entry name" value="INTS7"/>
</dbReference>
<evidence type="ECO:0000259" key="2">
    <source>
        <dbReference type="Pfam" id="PF24436"/>
    </source>
</evidence>
<protein>
    <recommendedName>
        <fullName evidence="2">Integrator complex subunit 7 N-terminal domain-containing protein</fullName>
    </recommendedName>
</protein>
<dbReference type="STRING" id="329046.A0A1Y2C7X3"/>
<dbReference type="SUPFAM" id="SSF48371">
    <property type="entry name" value="ARM repeat"/>
    <property type="match status" value="1"/>
</dbReference>
<evidence type="ECO:0000256" key="1">
    <source>
        <dbReference type="ARBA" id="ARBA00008565"/>
    </source>
</evidence>
<feature type="domain" description="Integrator complex subunit 7 N-terminal" evidence="2">
    <location>
        <begin position="29"/>
        <end position="512"/>
    </location>
</feature>
<name>A0A1Y2C7X3_9FUNG</name>
<sequence>MEEYRAQTQAAALAKGLGGAYGERQKAVLEAAAWLPAVLQSAGLASLATIPLLSLADVWREADNSLRIAIYKLFCQVSPSLSPAKVNIKSIIKRVKVVMISNDPIARALTLRLYGILAHLIVDNIDIHHSIIESLESSDPLEYNAAIFATDKSAKTSMFLMEIVQKIARISAKQGPATSTKLIRILCHMHRNTSAAQEARALCIRLINQSPPIETKLVIIRSLTILSLHVPFQIPMQIQFLASYLNNDTSELIILACLDNLSSIAESASHHFQPADIKRFSTIISNYLFRTPLKTTKCLHLLKILGQTPRFAQLLFVPSSQSYVNPKTVFDEIINMKTVKGALQACEFLCMGLEEGRDEKRKSEAMEQLSHAIAVCKKPEEIEVFLHCFINVVCVGKVDEQLGKRVKGFLQMPEVAPIVSKALPLIHSRTFKIQDSVFDAPLVVTVLQSAGFLDARTSFNLLKQSLCFQSRDDSSLTPAFAKDLLFRGILSQHESGTQWDVYKLAESALIGGHFQLAKQLLEECTHTLSEATSTWLQILTHIAIAESVASDFPTSAVSLYYLAAMLMQSLVSLKTPRSFATRFIELRIASLQTPGAPSVQREAELLAKGFPDIDEQSVWYLEQLGVVEESVLDANGDTVMGSGCGGKRRLGFPRYFFVTVPRVRVECKVVGIGKKEGEDEVVVSSGARISFVVEGGVVATDGWIKRGHGSQMQFHQACLTLVPRSSYTIETNTTVAGPTFQTAIKGSHFETPCSLGLSMQDLSRIGGPGKYNLNVNTRMVDYDGRVWHTGPNLVIPVTIL</sequence>
<dbReference type="Proteomes" id="UP000193642">
    <property type="component" value="Unassembled WGS sequence"/>
</dbReference>